<accession>A0ABV7EB88</accession>
<dbReference type="Pfam" id="PF13645">
    <property type="entry name" value="YkuD_2"/>
    <property type="match status" value="1"/>
</dbReference>
<evidence type="ECO:0000313" key="3">
    <source>
        <dbReference type="EMBL" id="MFC3099101.1"/>
    </source>
</evidence>
<gene>
    <name evidence="3" type="ORF">ACFODU_14995</name>
</gene>
<evidence type="ECO:0000256" key="1">
    <source>
        <dbReference type="SAM" id="MobiDB-lite"/>
    </source>
</evidence>
<dbReference type="InterPro" id="IPR032676">
    <property type="entry name" value="YkuD_2"/>
</dbReference>
<feature type="region of interest" description="Disordered" evidence="1">
    <location>
        <begin position="232"/>
        <end position="253"/>
    </location>
</feature>
<reference evidence="4" key="1">
    <citation type="journal article" date="2019" name="Int. J. Syst. Evol. Microbiol.">
        <title>The Global Catalogue of Microorganisms (GCM) 10K type strain sequencing project: providing services to taxonomists for standard genome sequencing and annotation.</title>
        <authorList>
            <consortium name="The Broad Institute Genomics Platform"/>
            <consortium name="The Broad Institute Genome Sequencing Center for Infectious Disease"/>
            <person name="Wu L."/>
            <person name="Ma J."/>
        </authorList>
    </citation>
    <scope>NUCLEOTIDE SEQUENCE [LARGE SCALE GENOMIC DNA]</scope>
    <source>
        <strain evidence="4">KCTC 52607</strain>
    </source>
</reference>
<dbReference type="Proteomes" id="UP001595456">
    <property type="component" value="Unassembled WGS sequence"/>
</dbReference>
<dbReference type="PROSITE" id="PS51318">
    <property type="entry name" value="TAT"/>
    <property type="match status" value="1"/>
</dbReference>
<dbReference type="InterPro" id="IPR006311">
    <property type="entry name" value="TAT_signal"/>
</dbReference>
<keyword evidence="4" id="KW-1185">Reference proteome</keyword>
<feature type="chain" id="PRO_5046162651" evidence="2">
    <location>
        <begin position="29"/>
        <end position="253"/>
    </location>
</feature>
<organism evidence="3 4">
    <name type="scientific">Alteraurantiacibacter palmitatis</name>
    <dbReference type="NCBI Taxonomy" id="2054628"/>
    <lineage>
        <taxon>Bacteria</taxon>
        <taxon>Pseudomonadati</taxon>
        <taxon>Pseudomonadota</taxon>
        <taxon>Alphaproteobacteria</taxon>
        <taxon>Sphingomonadales</taxon>
        <taxon>Erythrobacteraceae</taxon>
        <taxon>Alteraurantiacibacter</taxon>
    </lineage>
</organism>
<sequence length="253" mass="27288">MGKVNRRTFLGRLSIGAAALAAPLRVAAQPAPDARTRRILAIAREEVERAGAALWRRDVAAIADFGVHSSAPRFHIANLEAGTVRSLLVAHGSGSDPEHDGWLNDFSNLHDSWATSRGAYVSWEWYQGRFGTSMRLEGLEPSNDQAYPRAIVMHAADYATPAHVARWGRLGRSNGCFAVGPEELQSALYQLSGGRLLFADRLGIGPDGADVAMPPQAAVDFETAIAQRRAAMAEEDAEFGRDSAESVNAEVPR</sequence>
<dbReference type="PANTHER" id="PTHR38477:SF1">
    <property type="entry name" value="MUREIN L,D-TRANSPEPTIDASE CATALYTIC DOMAIN FAMILY PROTEIN"/>
    <property type="match status" value="1"/>
</dbReference>
<proteinExistence type="predicted"/>
<keyword evidence="2" id="KW-0732">Signal</keyword>
<evidence type="ECO:0000256" key="2">
    <source>
        <dbReference type="SAM" id="SignalP"/>
    </source>
</evidence>
<feature type="signal peptide" evidence="2">
    <location>
        <begin position="1"/>
        <end position="28"/>
    </location>
</feature>
<evidence type="ECO:0000313" key="4">
    <source>
        <dbReference type="Proteomes" id="UP001595456"/>
    </source>
</evidence>
<dbReference type="EMBL" id="JBHRST010000022">
    <property type="protein sequence ID" value="MFC3099101.1"/>
    <property type="molecule type" value="Genomic_DNA"/>
</dbReference>
<protein>
    <submittedName>
        <fullName evidence="3">Murein L,D-transpeptidase catalytic domain-containing protein</fullName>
    </submittedName>
</protein>
<dbReference type="PANTHER" id="PTHR38477">
    <property type="entry name" value="HYPOTHETICAL EXPORTED PROTEIN"/>
    <property type="match status" value="1"/>
</dbReference>
<dbReference type="RefSeq" id="WP_336924423.1">
    <property type="nucleotide sequence ID" value="NZ_JBANRO010000001.1"/>
</dbReference>
<name>A0ABV7EB88_9SPHN</name>
<comment type="caution">
    <text evidence="3">The sequence shown here is derived from an EMBL/GenBank/DDBJ whole genome shotgun (WGS) entry which is preliminary data.</text>
</comment>